<feature type="region of interest" description="Disordered" evidence="1">
    <location>
        <begin position="1"/>
        <end position="28"/>
    </location>
</feature>
<feature type="compositionally biased region" description="Basic residues" evidence="1">
    <location>
        <begin position="10"/>
        <end position="26"/>
    </location>
</feature>
<dbReference type="Pfam" id="PF13462">
    <property type="entry name" value="Thioredoxin_4"/>
    <property type="match status" value="1"/>
</dbReference>
<dbReference type="Proteomes" id="UP000318681">
    <property type="component" value="Unassembled WGS sequence"/>
</dbReference>
<sequence length="257" mass="26598">MPRLAGRRAGGQHRHARRRPARHRHGRAGDRAVKALAILAVLLATPGVAATPARPAAVAHDWSATVTRAPGGAYVLGNPTARVRVVEYASLTCSHCAAFAAEGLPALRADTIRRGLVSLELRHAVRDRADLAASLIARCAGPKGYFGRVEKIFAAQAQWLPRAAALDVDDADTPAARQAALLATASGAGLPAIVGLSPAAAAACIGNRAEQGALAAMTAEAWGTRKITGTPTFLINDRAVEGASWMTLSPQIAAALR</sequence>
<keyword evidence="3" id="KW-0413">Isomerase</keyword>
<dbReference type="Gene3D" id="3.40.30.10">
    <property type="entry name" value="Glutaredoxin"/>
    <property type="match status" value="1"/>
</dbReference>
<dbReference type="AlphaFoldDB" id="A0A558QT57"/>
<dbReference type="InterPro" id="IPR036249">
    <property type="entry name" value="Thioredoxin-like_sf"/>
</dbReference>
<evidence type="ECO:0000313" key="3">
    <source>
        <dbReference type="EMBL" id="TVV70305.1"/>
    </source>
</evidence>
<dbReference type="SUPFAM" id="SSF52833">
    <property type="entry name" value="Thioredoxin-like"/>
    <property type="match status" value="1"/>
</dbReference>
<evidence type="ECO:0000259" key="2">
    <source>
        <dbReference type="Pfam" id="PF13462"/>
    </source>
</evidence>
<dbReference type="GO" id="GO:0016853">
    <property type="term" value="F:isomerase activity"/>
    <property type="evidence" value="ECO:0007669"/>
    <property type="project" value="UniProtKB-KW"/>
</dbReference>
<keyword evidence="4" id="KW-1185">Reference proteome</keyword>
<evidence type="ECO:0000313" key="4">
    <source>
        <dbReference type="Proteomes" id="UP000318681"/>
    </source>
</evidence>
<gene>
    <name evidence="3" type="ORF">FOY91_19415</name>
</gene>
<dbReference type="Gene3D" id="1.10.40.110">
    <property type="match status" value="1"/>
</dbReference>
<organism evidence="3 4">
    <name type="scientific">Alterirhizorhabdus solaris</name>
    <dbReference type="NCBI Taxonomy" id="2529389"/>
    <lineage>
        <taxon>Bacteria</taxon>
        <taxon>Pseudomonadati</taxon>
        <taxon>Pseudomonadota</taxon>
        <taxon>Alphaproteobacteria</taxon>
        <taxon>Sphingomonadales</taxon>
        <taxon>Rhizorhabdaceae</taxon>
        <taxon>Alterirhizorhabdus</taxon>
    </lineage>
</organism>
<evidence type="ECO:0000256" key="1">
    <source>
        <dbReference type="SAM" id="MobiDB-lite"/>
    </source>
</evidence>
<reference evidence="3 4" key="1">
    <citation type="submission" date="2019-07" db="EMBL/GenBank/DDBJ databases">
        <title>Sphingomonas solaris sp. nov., isolated from a solar panel from Boston, Massachusetts.</title>
        <authorList>
            <person name="Tanner K."/>
            <person name="Pascual J."/>
            <person name="Mancuso C."/>
            <person name="Pereto J."/>
            <person name="Khalil A."/>
            <person name="Vilanova C."/>
        </authorList>
    </citation>
    <scope>NUCLEOTIDE SEQUENCE [LARGE SCALE GENOMIC DNA]</scope>
    <source>
        <strain evidence="3 4">R4DWN</strain>
    </source>
</reference>
<proteinExistence type="predicted"/>
<dbReference type="InterPro" id="IPR012336">
    <property type="entry name" value="Thioredoxin-like_fold"/>
</dbReference>
<dbReference type="EMBL" id="VNIM01000131">
    <property type="protein sequence ID" value="TVV70305.1"/>
    <property type="molecule type" value="Genomic_DNA"/>
</dbReference>
<dbReference type="OrthoDB" id="8478320at2"/>
<protein>
    <submittedName>
        <fullName evidence="3">Protein-disulfide isomerase</fullName>
    </submittedName>
</protein>
<name>A0A558QT57_9SPHN</name>
<accession>A0A558QT57</accession>
<comment type="caution">
    <text evidence="3">The sequence shown here is derived from an EMBL/GenBank/DDBJ whole genome shotgun (WGS) entry which is preliminary data.</text>
</comment>
<feature type="domain" description="Thioredoxin-like fold" evidence="2">
    <location>
        <begin position="74"/>
        <end position="246"/>
    </location>
</feature>